<reference evidence="2 3" key="1">
    <citation type="journal article" date="2014" name="Antonie Van Leeuwenhoek">
        <title>Hyphomonas beringensis sp. nov. and Hyphomonas chukchiensis sp. nov., isolated from surface seawater of the Bering Sea and Chukchi Sea.</title>
        <authorList>
            <person name="Li C."/>
            <person name="Lai Q."/>
            <person name="Li G."/>
            <person name="Dong C."/>
            <person name="Wang J."/>
            <person name="Liao Y."/>
            <person name="Shao Z."/>
        </authorList>
    </citation>
    <scope>NUCLEOTIDE SEQUENCE [LARGE SCALE GENOMIC DNA]</scope>
    <source>
        <strain evidence="2 3">VP2</strain>
    </source>
</reference>
<organism evidence="2 3">
    <name type="scientific">Hyphomonas jannaschiana VP2</name>
    <dbReference type="NCBI Taxonomy" id="1280952"/>
    <lineage>
        <taxon>Bacteria</taxon>
        <taxon>Pseudomonadati</taxon>
        <taxon>Pseudomonadota</taxon>
        <taxon>Alphaproteobacteria</taxon>
        <taxon>Hyphomonadales</taxon>
        <taxon>Hyphomonadaceae</taxon>
        <taxon>Hyphomonas</taxon>
    </lineage>
</organism>
<evidence type="ECO:0000313" key="2">
    <source>
        <dbReference type="EMBL" id="KCZ91347.1"/>
    </source>
</evidence>
<dbReference type="Pfam" id="PF07995">
    <property type="entry name" value="GSDH"/>
    <property type="match status" value="1"/>
</dbReference>
<gene>
    <name evidence="2" type="ORF">HJA_02375</name>
</gene>
<dbReference type="AlphaFoldDB" id="A0A059FL59"/>
<dbReference type="GO" id="GO:0016020">
    <property type="term" value="C:membrane"/>
    <property type="evidence" value="ECO:0007669"/>
    <property type="project" value="InterPro"/>
</dbReference>
<evidence type="ECO:0000259" key="1">
    <source>
        <dbReference type="PROSITE" id="PS50268"/>
    </source>
</evidence>
<sequence length="440" mass="46748">MVPGGDEDAFTIDLTARTIAFASPPNFEAPNDGNADNIYDLTLEARDPGGLTATLSLAVTVTDILEQVSLERVGSGFSAPLFVTGLPDSDQLVVLQKAGRARLLNPQNGAIGSVDFLDVSGSISTNGERGLLGMAFSPDFSTDRTLFVNVTNPAGDTEIRRYRMFSGSSEQVDPSTEDVILTIPQEQANHNGGWLDFGPDGLLYIAMGDGGGGGDPLERAQDPNYLLGKMLRIDVTSDDFPADPGRDYAIPAGNAFPGGAGGLPEIYALGLRNPFRCSFDSVTGELFIADVGQNAVEEVNRLGTSEGGVNFGWDNLEGTQIFEGPDDASFRDPVLQYFHGSGADQGNSITGGYVYRGNVDAIRDHYVFADFVNSNVWSVPEADLVNGTTVDVMASMRLNDQLSPDQGSLSNVSSFGEDSNGNLYIVSFSTGDIFRFVSVP</sequence>
<feature type="domain" description="Cadherin" evidence="1">
    <location>
        <begin position="10"/>
        <end position="82"/>
    </location>
</feature>
<dbReference type="CDD" id="cd11304">
    <property type="entry name" value="Cadherin_repeat"/>
    <property type="match status" value="1"/>
</dbReference>
<dbReference type="STRING" id="1280952.HJA_02375"/>
<dbReference type="InterPro" id="IPR002126">
    <property type="entry name" value="Cadherin-like_dom"/>
</dbReference>
<dbReference type="eggNOG" id="COG2133">
    <property type="taxonomic scope" value="Bacteria"/>
</dbReference>
<proteinExistence type="predicted"/>
<dbReference type="PROSITE" id="PS50268">
    <property type="entry name" value="CADHERIN_2"/>
    <property type="match status" value="1"/>
</dbReference>
<dbReference type="EMBL" id="ARYJ01000001">
    <property type="protein sequence ID" value="KCZ91347.1"/>
    <property type="molecule type" value="Genomic_DNA"/>
</dbReference>
<dbReference type="Gene3D" id="2.120.10.30">
    <property type="entry name" value="TolB, C-terminal domain"/>
    <property type="match status" value="1"/>
</dbReference>
<name>A0A059FL59_9PROT</name>
<dbReference type="SUPFAM" id="SSF50952">
    <property type="entry name" value="Soluble quinoprotein glucose dehydrogenase"/>
    <property type="match status" value="1"/>
</dbReference>
<dbReference type="Proteomes" id="UP000024816">
    <property type="component" value="Unassembled WGS sequence"/>
</dbReference>
<dbReference type="InterPro" id="IPR011042">
    <property type="entry name" value="6-blade_b-propeller_TolB-like"/>
</dbReference>
<dbReference type="GO" id="GO:0007156">
    <property type="term" value="P:homophilic cell adhesion via plasma membrane adhesion molecules"/>
    <property type="evidence" value="ECO:0007669"/>
    <property type="project" value="InterPro"/>
</dbReference>
<dbReference type="InterPro" id="IPR011041">
    <property type="entry name" value="Quinoprot_gluc/sorb_DH_b-prop"/>
</dbReference>
<dbReference type="InterPro" id="IPR012938">
    <property type="entry name" value="Glc/Sorbosone_DH"/>
</dbReference>
<comment type="caution">
    <text evidence="2">The sequence shown here is derived from an EMBL/GenBank/DDBJ whole genome shotgun (WGS) entry which is preliminary data.</text>
</comment>
<dbReference type="PATRIC" id="fig|1280952.3.peg.481"/>
<accession>A0A059FL59</accession>
<protein>
    <submittedName>
        <fullName evidence="2">Cadherin domain-containing protein</fullName>
    </submittedName>
</protein>
<dbReference type="PANTHER" id="PTHR19328">
    <property type="entry name" value="HEDGEHOG-INTERACTING PROTEIN"/>
    <property type="match status" value="1"/>
</dbReference>
<dbReference type="PANTHER" id="PTHR19328:SF75">
    <property type="entry name" value="ALDOSE SUGAR DEHYDROGENASE YLII"/>
    <property type="match status" value="1"/>
</dbReference>
<keyword evidence="3" id="KW-1185">Reference proteome</keyword>
<dbReference type="GO" id="GO:0005509">
    <property type="term" value="F:calcium ion binding"/>
    <property type="evidence" value="ECO:0007669"/>
    <property type="project" value="InterPro"/>
</dbReference>
<evidence type="ECO:0000313" key="3">
    <source>
        <dbReference type="Proteomes" id="UP000024816"/>
    </source>
</evidence>